<reference evidence="3" key="1">
    <citation type="submission" date="2017-02" db="UniProtKB">
        <authorList>
            <consortium name="WormBaseParasite"/>
        </authorList>
    </citation>
    <scope>IDENTIFICATION</scope>
</reference>
<evidence type="ECO:0000313" key="3">
    <source>
        <dbReference type="WBParaSite" id="TASK_0000112401-mRNA-1"/>
    </source>
</evidence>
<gene>
    <name evidence="1" type="ORF">TASK_LOCUS1125</name>
</gene>
<dbReference type="Proteomes" id="UP000282613">
    <property type="component" value="Unassembled WGS sequence"/>
</dbReference>
<organism evidence="3">
    <name type="scientific">Taenia asiatica</name>
    <name type="common">Asian tapeworm</name>
    <dbReference type="NCBI Taxonomy" id="60517"/>
    <lineage>
        <taxon>Eukaryota</taxon>
        <taxon>Metazoa</taxon>
        <taxon>Spiralia</taxon>
        <taxon>Lophotrochozoa</taxon>
        <taxon>Platyhelminthes</taxon>
        <taxon>Cestoda</taxon>
        <taxon>Eucestoda</taxon>
        <taxon>Cyclophyllidea</taxon>
        <taxon>Taeniidae</taxon>
        <taxon>Taenia</taxon>
    </lineage>
</organism>
<sequence>MPTRYLRSCLLELTTLPLLLPPPSFVEAVVSSFLPTLSSSLPLSLNSLFFKHLFAFHPSSRIYIPSLRFLPLAFIWTFGYCTDDRFCIGSFHLFFHRTSARDDDLEHSSESHQSHIICDW</sequence>
<proteinExistence type="predicted"/>
<evidence type="ECO:0000313" key="2">
    <source>
        <dbReference type="Proteomes" id="UP000282613"/>
    </source>
</evidence>
<accession>A0A0R3VUU9</accession>
<name>A0A0R3VUU9_TAEAS</name>
<dbReference type="WBParaSite" id="TASK_0000112401-mRNA-1">
    <property type="protein sequence ID" value="TASK_0000112401-mRNA-1"/>
    <property type="gene ID" value="TASK_0000112401"/>
</dbReference>
<reference evidence="1 2" key="2">
    <citation type="submission" date="2018-11" db="EMBL/GenBank/DDBJ databases">
        <authorList>
            <consortium name="Pathogen Informatics"/>
        </authorList>
    </citation>
    <scope>NUCLEOTIDE SEQUENCE [LARGE SCALE GENOMIC DNA]</scope>
</reference>
<protein>
    <submittedName>
        <fullName evidence="3">Secreted protein</fullName>
    </submittedName>
</protein>
<keyword evidence="2" id="KW-1185">Reference proteome</keyword>
<evidence type="ECO:0000313" key="1">
    <source>
        <dbReference type="EMBL" id="VDK22511.1"/>
    </source>
</evidence>
<dbReference type="AlphaFoldDB" id="A0A0R3VUU9"/>
<dbReference type="EMBL" id="UYRS01000232">
    <property type="protein sequence ID" value="VDK22511.1"/>
    <property type="molecule type" value="Genomic_DNA"/>
</dbReference>